<feature type="compositionally biased region" description="Polar residues" evidence="1">
    <location>
        <begin position="1"/>
        <end position="25"/>
    </location>
</feature>
<reference evidence="2 3" key="1">
    <citation type="submission" date="2014-12" db="EMBL/GenBank/DDBJ databases">
        <title>Isolation of bacteria from lake water.</title>
        <authorList>
            <person name="Sheng K.-Y."/>
            <person name="Chin P.-S."/>
            <person name="Chan K.-G."/>
            <person name="Tan G.S."/>
        </authorList>
    </citation>
    <scope>NUCLEOTIDE SEQUENCE [LARGE SCALE GENOMIC DNA]</scope>
    <source>
        <strain evidence="2 3">KY4</strain>
    </source>
</reference>
<evidence type="ECO:0000313" key="2">
    <source>
        <dbReference type="EMBL" id="KJA09548.1"/>
    </source>
</evidence>
<evidence type="ECO:0000313" key="3">
    <source>
        <dbReference type="Proteomes" id="UP000032566"/>
    </source>
</evidence>
<gene>
    <name evidence="2" type="ORF">RP29_15835</name>
</gene>
<proteinExistence type="predicted"/>
<comment type="caution">
    <text evidence="2">The sequence shown here is derived from an EMBL/GenBank/DDBJ whole genome shotgun (WGS) entry which is preliminary data.</text>
</comment>
<evidence type="ECO:0000256" key="1">
    <source>
        <dbReference type="SAM" id="MobiDB-lite"/>
    </source>
</evidence>
<dbReference type="EMBL" id="JXYQ01000058">
    <property type="protein sequence ID" value="KJA09548.1"/>
    <property type="molecule type" value="Genomic_DNA"/>
</dbReference>
<organism evidence="2 3">
    <name type="scientific">Acidovorax temperans</name>
    <dbReference type="NCBI Taxonomy" id="80878"/>
    <lineage>
        <taxon>Bacteria</taxon>
        <taxon>Pseudomonadati</taxon>
        <taxon>Pseudomonadota</taxon>
        <taxon>Betaproteobacteria</taxon>
        <taxon>Burkholderiales</taxon>
        <taxon>Comamonadaceae</taxon>
        <taxon>Acidovorax</taxon>
    </lineage>
</organism>
<dbReference type="Proteomes" id="UP000032566">
    <property type="component" value="Unassembled WGS sequence"/>
</dbReference>
<sequence length="159" mass="17152">MNDQSSNSMPTAASVGLTPSQTGPQPTAPEFSGPADFAAQAHQALLGWGQTLSDAEQRLRFERLAAVDDPTAFAKAAGQEMARHYMLLDALALRFAWHVTQARPEREDAGKAGKWLDLATKASREARRCLALAGELSQDTRAAAYANAGEKRDRRGDAR</sequence>
<protein>
    <submittedName>
        <fullName evidence="2">Uncharacterized protein</fullName>
    </submittedName>
</protein>
<dbReference type="AlphaFoldDB" id="A0A0D7K8Q2"/>
<dbReference type="PATRIC" id="fig|80878.5.peg.3076"/>
<accession>A0A0D7K8Q2</accession>
<keyword evidence="3" id="KW-1185">Reference proteome</keyword>
<name>A0A0D7K8Q2_9BURK</name>
<feature type="region of interest" description="Disordered" evidence="1">
    <location>
        <begin position="1"/>
        <end position="34"/>
    </location>
</feature>